<evidence type="ECO:0000256" key="2">
    <source>
        <dbReference type="ARBA" id="ARBA00022723"/>
    </source>
</evidence>
<dbReference type="Pfam" id="PF00111">
    <property type="entry name" value="Fer2"/>
    <property type="match status" value="1"/>
</dbReference>
<dbReference type="PANTHER" id="PTHR45331:SF2">
    <property type="entry name" value="OXIDOREDUCTASE WITH IRON-SULFUR SUBUNIT"/>
    <property type="match status" value="1"/>
</dbReference>
<evidence type="ECO:0000256" key="1">
    <source>
        <dbReference type="ARBA" id="ARBA00022714"/>
    </source>
</evidence>
<dbReference type="GO" id="GO:0016903">
    <property type="term" value="F:oxidoreductase activity, acting on the aldehyde or oxo group of donors"/>
    <property type="evidence" value="ECO:0007669"/>
    <property type="project" value="TreeGrafter"/>
</dbReference>
<dbReference type="InterPro" id="IPR036010">
    <property type="entry name" value="2Fe-2S_ferredoxin-like_sf"/>
</dbReference>
<dbReference type="InterPro" id="IPR052914">
    <property type="entry name" value="Aldehyde_Oxdr_Iron-Sulfur"/>
</dbReference>
<dbReference type="GO" id="GO:0051537">
    <property type="term" value="F:2 iron, 2 sulfur cluster binding"/>
    <property type="evidence" value="ECO:0007669"/>
    <property type="project" value="UniProtKB-KW"/>
</dbReference>
<keyword evidence="2" id="KW-0479">Metal-binding</keyword>
<evidence type="ECO:0000256" key="5">
    <source>
        <dbReference type="ARBA" id="ARBA00023014"/>
    </source>
</evidence>
<dbReference type="EMBL" id="CP159289">
    <property type="protein sequence ID" value="XCH28027.1"/>
    <property type="molecule type" value="Genomic_DNA"/>
</dbReference>
<dbReference type="SUPFAM" id="SSF54292">
    <property type="entry name" value="2Fe-2S ferredoxin-like"/>
    <property type="match status" value="1"/>
</dbReference>
<proteinExistence type="predicted"/>
<keyword evidence="5" id="KW-0411">Iron-sulfur</keyword>
<dbReference type="InterPro" id="IPR036884">
    <property type="entry name" value="2Fe-2S-bd_dom_sf"/>
</dbReference>
<dbReference type="InterPro" id="IPR002888">
    <property type="entry name" value="2Fe-2S-bd"/>
</dbReference>
<organism evidence="7">
    <name type="scientific">Dyadobacter sp. 676</name>
    <dbReference type="NCBI Taxonomy" id="3088362"/>
    <lineage>
        <taxon>Bacteria</taxon>
        <taxon>Pseudomonadati</taxon>
        <taxon>Bacteroidota</taxon>
        <taxon>Cytophagia</taxon>
        <taxon>Cytophagales</taxon>
        <taxon>Spirosomataceae</taxon>
        <taxon>Dyadobacter</taxon>
    </lineage>
</organism>
<dbReference type="PANTHER" id="PTHR45331">
    <property type="entry name" value="OXIDOREDUCTASE, IRON-SULPHUR BINDING SUBUNIT-RELATED-RELATED"/>
    <property type="match status" value="1"/>
</dbReference>
<evidence type="ECO:0000313" key="7">
    <source>
        <dbReference type="EMBL" id="XCH28027.1"/>
    </source>
</evidence>
<keyword evidence="1" id="KW-0001">2Fe-2S</keyword>
<dbReference type="PROSITE" id="PS51085">
    <property type="entry name" value="2FE2S_FER_2"/>
    <property type="match status" value="1"/>
</dbReference>
<protein>
    <submittedName>
        <fullName evidence="7">(2Fe-2S)-binding protein</fullName>
    </submittedName>
</protein>
<dbReference type="InterPro" id="IPR001041">
    <property type="entry name" value="2Fe-2S_ferredoxin-type"/>
</dbReference>
<dbReference type="Gene3D" id="1.10.150.120">
    <property type="entry name" value="[2Fe-2S]-binding domain"/>
    <property type="match status" value="1"/>
</dbReference>
<evidence type="ECO:0000256" key="4">
    <source>
        <dbReference type="ARBA" id="ARBA00023004"/>
    </source>
</evidence>
<dbReference type="RefSeq" id="WP_353723257.1">
    <property type="nucleotide sequence ID" value="NZ_CP159289.1"/>
</dbReference>
<dbReference type="Pfam" id="PF01799">
    <property type="entry name" value="Fer2_2"/>
    <property type="match status" value="1"/>
</dbReference>
<keyword evidence="3" id="KW-0560">Oxidoreductase</keyword>
<dbReference type="InterPro" id="IPR012675">
    <property type="entry name" value="Beta-grasp_dom_sf"/>
</dbReference>
<dbReference type="Gene3D" id="3.10.20.30">
    <property type="match status" value="1"/>
</dbReference>
<gene>
    <name evidence="7" type="ORF">ABV298_26995</name>
</gene>
<dbReference type="CDD" id="cd00207">
    <property type="entry name" value="fer2"/>
    <property type="match status" value="1"/>
</dbReference>
<accession>A0AAU8FTW4</accession>
<dbReference type="FunFam" id="3.10.20.30:FF:000020">
    <property type="entry name" value="Xanthine dehydrogenase iron-sulfur subunit"/>
    <property type="match status" value="1"/>
</dbReference>
<dbReference type="SUPFAM" id="SSF47741">
    <property type="entry name" value="CO dehydrogenase ISP C-domain like"/>
    <property type="match status" value="1"/>
</dbReference>
<dbReference type="FunFam" id="1.10.150.120:FF:000003">
    <property type="entry name" value="Carbon monoxide dehydrogenase, small subunit"/>
    <property type="match status" value="1"/>
</dbReference>
<dbReference type="AlphaFoldDB" id="A0AAU8FTW4"/>
<sequence>MDIDHDATPPDMPDEDRRLFLKQSVFFAGFSMVPADFLQAASALEDGPVGNAVKVRISLTVNGKRRRLSIDPRMTLLDLLRENMGLTGTKKGCDFGQCGACTVHIDGRRALSCLTFAVMQHGSKITTIEGLSDGEHLHPLQEAFIKHDGFQCGYCTPGQVMSGVMCIREGCAGSAEEVREYMSGNLCRCGAYPNIVDAILEVKKEGLKV</sequence>
<dbReference type="PROSITE" id="PS00197">
    <property type="entry name" value="2FE2S_FER_1"/>
    <property type="match status" value="1"/>
</dbReference>
<dbReference type="InterPro" id="IPR006058">
    <property type="entry name" value="2Fe2S_fd_BS"/>
</dbReference>
<feature type="domain" description="2Fe-2S ferredoxin-type" evidence="6">
    <location>
        <begin position="55"/>
        <end position="131"/>
    </location>
</feature>
<evidence type="ECO:0000259" key="6">
    <source>
        <dbReference type="PROSITE" id="PS51085"/>
    </source>
</evidence>
<name>A0AAU8FTW4_9BACT</name>
<reference evidence="7" key="1">
    <citation type="submission" date="2024-06" db="EMBL/GenBank/DDBJ databases">
        <title>Sequencing and assembly of the genome of Dyadobacter sp. strain 676, a symbiont of Cyamopsis tetragonoloba.</title>
        <authorList>
            <person name="Guro P."/>
            <person name="Sazanova A."/>
            <person name="Kuznetsova I."/>
            <person name="Belimov A."/>
            <person name="Safronova V."/>
        </authorList>
    </citation>
    <scope>NUCLEOTIDE SEQUENCE</scope>
    <source>
        <strain evidence="7">676</strain>
    </source>
</reference>
<keyword evidence="4" id="KW-0408">Iron</keyword>
<evidence type="ECO:0000256" key="3">
    <source>
        <dbReference type="ARBA" id="ARBA00023002"/>
    </source>
</evidence>
<dbReference type="GO" id="GO:0046872">
    <property type="term" value="F:metal ion binding"/>
    <property type="evidence" value="ECO:0007669"/>
    <property type="project" value="UniProtKB-KW"/>
</dbReference>